<evidence type="ECO:0000313" key="5">
    <source>
        <dbReference type="EMBL" id="CAF4177038.1"/>
    </source>
</evidence>
<dbReference type="EMBL" id="CAJNOT010000859">
    <property type="protein sequence ID" value="CAF1096567.1"/>
    <property type="molecule type" value="Genomic_DNA"/>
</dbReference>
<comment type="caution">
    <text evidence="4">The sequence shown here is derived from an EMBL/GenBank/DDBJ whole genome shotgun (WGS) entry which is preliminary data.</text>
</comment>
<evidence type="ECO:0000256" key="2">
    <source>
        <dbReference type="SAM" id="MobiDB-lite"/>
    </source>
</evidence>
<dbReference type="AlphaFoldDB" id="A0A814NRU0"/>
<dbReference type="Pfam" id="PF13865">
    <property type="entry name" value="FoP_duplication"/>
    <property type="match status" value="1"/>
</dbReference>
<evidence type="ECO:0000313" key="4">
    <source>
        <dbReference type="EMBL" id="CAF1096567.1"/>
    </source>
</evidence>
<gene>
    <name evidence="5" type="ORF">JBS370_LOCUS35311</name>
    <name evidence="4" type="ORF">ZHD862_LOCUS17367</name>
</gene>
<feature type="compositionally biased region" description="Low complexity" evidence="2">
    <location>
        <begin position="173"/>
        <end position="195"/>
    </location>
</feature>
<dbReference type="SMART" id="SM01218">
    <property type="entry name" value="FoP_duplication"/>
    <property type="match status" value="1"/>
</dbReference>
<dbReference type="InterPro" id="IPR025715">
    <property type="entry name" value="FoP_C"/>
</dbReference>
<protein>
    <recommendedName>
        <fullName evidence="3">Chromatin target of PRMT1 protein C-terminal domain-containing protein</fullName>
    </recommendedName>
</protein>
<proteinExistence type="predicted"/>
<evidence type="ECO:0000313" key="6">
    <source>
        <dbReference type="Proteomes" id="UP000663864"/>
    </source>
</evidence>
<dbReference type="EMBL" id="CAJOBD010012141">
    <property type="protein sequence ID" value="CAF4177038.1"/>
    <property type="molecule type" value="Genomic_DNA"/>
</dbReference>
<organism evidence="4 6">
    <name type="scientific">Rotaria sordida</name>
    <dbReference type="NCBI Taxonomy" id="392033"/>
    <lineage>
        <taxon>Eukaryota</taxon>
        <taxon>Metazoa</taxon>
        <taxon>Spiralia</taxon>
        <taxon>Gnathifera</taxon>
        <taxon>Rotifera</taxon>
        <taxon>Eurotatoria</taxon>
        <taxon>Bdelloidea</taxon>
        <taxon>Philodinida</taxon>
        <taxon>Philodinidae</taxon>
        <taxon>Rotaria</taxon>
    </lineage>
</organism>
<dbReference type="GO" id="GO:0003723">
    <property type="term" value="F:RNA binding"/>
    <property type="evidence" value="ECO:0007669"/>
    <property type="project" value="UniProtKB-KW"/>
</dbReference>
<reference evidence="4" key="1">
    <citation type="submission" date="2021-02" db="EMBL/GenBank/DDBJ databases">
        <authorList>
            <person name="Nowell W R."/>
        </authorList>
    </citation>
    <scope>NUCLEOTIDE SEQUENCE</scope>
</reference>
<dbReference type="Proteomes" id="UP000663864">
    <property type="component" value="Unassembled WGS sequence"/>
</dbReference>
<accession>A0A814NRU0</accession>
<evidence type="ECO:0000256" key="1">
    <source>
        <dbReference type="ARBA" id="ARBA00022884"/>
    </source>
</evidence>
<feature type="domain" description="Chromatin target of PRMT1 protein C-terminal" evidence="3">
    <location>
        <begin position="165"/>
        <end position="237"/>
    </location>
</feature>
<feature type="region of interest" description="Disordered" evidence="2">
    <location>
        <begin position="159"/>
        <end position="218"/>
    </location>
</feature>
<keyword evidence="1" id="KW-0694">RNA-binding</keyword>
<name>A0A814NRU0_9BILA</name>
<sequence>MISGKIILKSATKLSLDKRFTEIAKQTPTIPPRIQQQANVIIPYSRQELFGNKRPHVLTIAQRLKKRSINYRLGLNTNTNANRFYSTSNKPRVFQRLSYTNRRRIDGGGNNSGANRYLFGGQSGMGIRLRGQGRIRGTRTFRSRTRGYLNNNTISRYSGYSMRGNKNNRGRRYANNNNNYNNNNYNNNNRNFNRSNRGRFGKNPNRGRGRNNNNNKNITRETLDTDLDKYMAQTKIENDSVDMNLI</sequence>
<feature type="compositionally biased region" description="Basic residues" evidence="2">
    <location>
        <begin position="196"/>
        <end position="209"/>
    </location>
</feature>
<evidence type="ECO:0000259" key="3">
    <source>
        <dbReference type="SMART" id="SM01218"/>
    </source>
</evidence>
<dbReference type="Proteomes" id="UP000663836">
    <property type="component" value="Unassembled WGS sequence"/>
</dbReference>